<evidence type="ECO:0000256" key="2">
    <source>
        <dbReference type="SAM" id="SignalP"/>
    </source>
</evidence>
<evidence type="ECO:0000256" key="1">
    <source>
        <dbReference type="SAM" id="Phobius"/>
    </source>
</evidence>
<dbReference type="EMBL" id="JBHSQE010000007">
    <property type="protein sequence ID" value="MFC6146825.1"/>
    <property type="molecule type" value="Genomic_DNA"/>
</dbReference>
<comment type="caution">
    <text evidence="3">The sequence shown here is derived from an EMBL/GenBank/DDBJ whole genome shotgun (WGS) entry which is preliminary data.</text>
</comment>
<keyword evidence="1" id="KW-0812">Transmembrane</keyword>
<accession>A0ABW1QF28</accession>
<evidence type="ECO:0008006" key="5">
    <source>
        <dbReference type="Google" id="ProtNLM"/>
    </source>
</evidence>
<protein>
    <recommendedName>
        <fullName evidence="5">Gram-positive pilin subunit D1 N-terminal domain-containing protein</fullName>
    </recommendedName>
</protein>
<feature type="transmembrane region" description="Helical" evidence="1">
    <location>
        <begin position="207"/>
        <end position="226"/>
    </location>
</feature>
<keyword evidence="4" id="KW-1185">Reference proteome</keyword>
<keyword evidence="1" id="KW-0472">Membrane</keyword>
<evidence type="ECO:0000313" key="4">
    <source>
        <dbReference type="Proteomes" id="UP001596244"/>
    </source>
</evidence>
<organism evidence="3 4">
    <name type="scientific">Corynebacterium nasicanis</name>
    <dbReference type="NCBI Taxonomy" id="1448267"/>
    <lineage>
        <taxon>Bacteria</taxon>
        <taxon>Bacillati</taxon>
        <taxon>Actinomycetota</taxon>
        <taxon>Actinomycetes</taxon>
        <taxon>Mycobacteriales</taxon>
        <taxon>Corynebacteriaceae</taxon>
        <taxon>Corynebacterium</taxon>
    </lineage>
</organism>
<dbReference type="Proteomes" id="UP001596244">
    <property type="component" value="Unassembled WGS sequence"/>
</dbReference>
<dbReference type="Gene3D" id="2.60.40.10">
    <property type="entry name" value="Immunoglobulins"/>
    <property type="match status" value="1"/>
</dbReference>
<gene>
    <name evidence="3" type="ORF">ACFPUZ_08400</name>
</gene>
<dbReference type="InterPro" id="IPR013783">
    <property type="entry name" value="Ig-like_fold"/>
</dbReference>
<feature type="signal peptide" evidence="2">
    <location>
        <begin position="1"/>
        <end position="26"/>
    </location>
</feature>
<dbReference type="RefSeq" id="WP_377001476.1">
    <property type="nucleotide sequence ID" value="NZ_JBHSQE010000007.1"/>
</dbReference>
<keyword evidence="1" id="KW-1133">Transmembrane helix</keyword>
<reference evidence="4" key="1">
    <citation type="journal article" date="2019" name="Int. J. Syst. Evol. Microbiol.">
        <title>The Global Catalogue of Microorganisms (GCM) 10K type strain sequencing project: providing services to taxonomists for standard genome sequencing and annotation.</title>
        <authorList>
            <consortium name="The Broad Institute Genomics Platform"/>
            <consortium name="The Broad Institute Genome Sequencing Center for Infectious Disease"/>
            <person name="Wu L."/>
            <person name="Ma J."/>
        </authorList>
    </citation>
    <scope>NUCLEOTIDE SEQUENCE [LARGE SCALE GENOMIC DNA]</scope>
    <source>
        <strain evidence="4">CCUG 51943</strain>
    </source>
</reference>
<feature type="chain" id="PRO_5046832462" description="Gram-positive pilin subunit D1 N-terminal domain-containing protein" evidence="2">
    <location>
        <begin position="27"/>
        <end position="236"/>
    </location>
</feature>
<name>A0ABW1QF28_9CORY</name>
<evidence type="ECO:0000313" key="3">
    <source>
        <dbReference type="EMBL" id="MFC6146825.1"/>
    </source>
</evidence>
<proteinExistence type="predicted"/>
<sequence>MWSDRLRRFLCALLCALCVGVVPAHAATIVGDTGGLVAADVVDTTGTLTLTLDPGNPHDDPPPGPVAGVEFTARRLAGVDLRTDAGWFQARATTPAQAAAAPHDVVRTAMSDSRGVAVFHGLPVGLYLVTAVAPSEVRRVPQDLLLTVPVGQLSAWSYDVLINVKYRPEHPVVPVVPVLPTWQPPTTPVESPPEGGAGSLPVTGASVLIALGTALALVVSGTALLVSNRRRINEKA</sequence>
<keyword evidence="2" id="KW-0732">Signal</keyword>